<dbReference type="InterPro" id="IPR003594">
    <property type="entry name" value="HATPase_dom"/>
</dbReference>
<evidence type="ECO:0000313" key="16">
    <source>
        <dbReference type="EMBL" id="AWI53065.1"/>
    </source>
</evidence>
<evidence type="ECO:0000259" key="15">
    <source>
        <dbReference type="PROSITE" id="PS50885"/>
    </source>
</evidence>
<feature type="transmembrane region" description="Helical" evidence="13">
    <location>
        <begin position="12"/>
        <end position="30"/>
    </location>
</feature>
<dbReference type="SUPFAM" id="SSF47384">
    <property type="entry name" value="Homodimeric domain of signal transducing histidine kinase"/>
    <property type="match status" value="1"/>
</dbReference>
<keyword evidence="8" id="KW-0418">Kinase</keyword>
<dbReference type="InterPro" id="IPR036097">
    <property type="entry name" value="HisK_dim/P_sf"/>
</dbReference>
<dbReference type="PANTHER" id="PTHR45436">
    <property type="entry name" value="SENSOR HISTIDINE KINASE YKOH"/>
    <property type="match status" value="1"/>
</dbReference>
<dbReference type="GO" id="GO:0005524">
    <property type="term" value="F:ATP binding"/>
    <property type="evidence" value="ECO:0007669"/>
    <property type="project" value="UniProtKB-KW"/>
</dbReference>
<protein>
    <recommendedName>
        <fullName evidence="3">histidine kinase</fullName>
        <ecNumber evidence="3">2.7.13.3</ecNumber>
    </recommendedName>
</protein>
<keyword evidence="10 13" id="KW-1133">Transmembrane helix</keyword>
<evidence type="ECO:0000313" key="17">
    <source>
        <dbReference type="Proteomes" id="UP000244892"/>
    </source>
</evidence>
<keyword evidence="6 13" id="KW-0812">Transmembrane</keyword>
<dbReference type="EMBL" id="CP029210">
    <property type="protein sequence ID" value="AWI53065.1"/>
    <property type="molecule type" value="Genomic_DNA"/>
</dbReference>
<accession>A0A2U8FPU8</accession>
<dbReference type="InterPro" id="IPR004358">
    <property type="entry name" value="Sig_transdc_His_kin-like_C"/>
</dbReference>
<dbReference type="GO" id="GO:0005886">
    <property type="term" value="C:plasma membrane"/>
    <property type="evidence" value="ECO:0007669"/>
    <property type="project" value="TreeGrafter"/>
</dbReference>
<evidence type="ECO:0000256" key="8">
    <source>
        <dbReference type="ARBA" id="ARBA00022777"/>
    </source>
</evidence>
<dbReference type="Gene3D" id="1.10.287.130">
    <property type="match status" value="1"/>
</dbReference>
<keyword evidence="5" id="KW-0808">Transferase</keyword>
<dbReference type="InterPro" id="IPR050428">
    <property type="entry name" value="TCS_sensor_his_kinase"/>
</dbReference>
<dbReference type="Gene3D" id="3.30.565.10">
    <property type="entry name" value="Histidine kinase-like ATPase, C-terminal domain"/>
    <property type="match status" value="1"/>
</dbReference>
<evidence type="ECO:0000256" key="7">
    <source>
        <dbReference type="ARBA" id="ARBA00022741"/>
    </source>
</evidence>
<dbReference type="RefSeq" id="WP_109035737.1">
    <property type="nucleotide sequence ID" value="NZ_CP029210.1"/>
</dbReference>
<proteinExistence type="predicted"/>
<name>A0A2U8FPU8_9BURK</name>
<dbReference type="KEGG" id="aon:DEH84_06190"/>
<keyword evidence="9" id="KW-0067">ATP-binding</keyword>
<dbReference type="InterPro" id="IPR003661">
    <property type="entry name" value="HisK_dim/P_dom"/>
</dbReference>
<dbReference type="Gene3D" id="1.20.5.1040">
    <property type="entry name" value="Sensor protein qsec"/>
    <property type="match status" value="1"/>
</dbReference>
<keyword evidence="4" id="KW-0597">Phosphoprotein</keyword>
<dbReference type="Proteomes" id="UP000244892">
    <property type="component" value="Chromosome"/>
</dbReference>
<evidence type="ECO:0000256" key="4">
    <source>
        <dbReference type="ARBA" id="ARBA00022553"/>
    </source>
</evidence>
<dbReference type="PROSITE" id="PS50885">
    <property type="entry name" value="HAMP"/>
    <property type="match status" value="1"/>
</dbReference>
<organism evidence="16 17">
    <name type="scientific">Aquabacterium olei</name>
    <dbReference type="NCBI Taxonomy" id="1296669"/>
    <lineage>
        <taxon>Bacteria</taxon>
        <taxon>Pseudomonadati</taxon>
        <taxon>Pseudomonadota</taxon>
        <taxon>Betaproteobacteria</taxon>
        <taxon>Burkholderiales</taxon>
        <taxon>Aquabacterium</taxon>
    </lineage>
</organism>
<dbReference type="CDD" id="cd00082">
    <property type="entry name" value="HisKA"/>
    <property type="match status" value="1"/>
</dbReference>
<dbReference type="PROSITE" id="PS50109">
    <property type="entry name" value="HIS_KIN"/>
    <property type="match status" value="1"/>
</dbReference>
<dbReference type="PANTHER" id="PTHR45436:SF14">
    <property type="entry name" value="SENSOR PROTEIN QSEC"/>
    <property type="match status" value="1"/>
</dbReference>
<dbReference type="GO" id="GO:0000155">
    <property type="term" value="F:phosphorelay sensor kinase activity"/>
    <property type="evidence" value="ECO:0007669"/>
    <property type="project" value="InterPro"/>
</dbReference>
<sequence>MSTSLRARLVRSLLVVLLPVWVAMAAWTYWSVVEEVDEIYDQQLMAVALPLLPQSVAALHESLDEMLIDEPDGDGVDLAVLAWSPQGALLYRSPMAPPLAFAERPRDPAGLRTASTVDVGGLGWRVWWFEQAQAGRWLAVLKPMTERNELARALALGLGLPTLATVLLLTPVVRWGVRRGLMPLHQLGKQIARRRAVDLAPVSEAGQPSETVPLVQEINALMTRLARTLATERRFTADASHELRTPLAACRAQIEVARGADEAQVRETALANAMQALDRATRLTDELLALARLDHDTEAPLSATPGWRHDLDLAALVQDRVAAVAVAALARGLEVSLQAALGVPHVPGHPEWIAMAVDNLLSNALKYTPSGGEVRVAVDPMEGGVAVVVHDTGPGVRPEDLPRLGDRFDRLGARGDGAGLGLSIARQVAARHGGHLVFALDGGLRAMLTLPRQAPEVTRS</sequence>
<keyword evidence="7" id="KW-0547">Nucleotide-binding</keyword>
<evidence type="ECO:0000256" key="10">
    <source>
        <dbReference type="ARBA" id="ARBA00022989"/>
    </source>
</evidence>
<dbReference type="InterPro" id="IPR003660">
    <property type="entry name" value="HAMP_dom"/>
</dbReference>
<dbReference type="SUPFAM" id="SSF55874">
    <property type="entry name" value="ATPase domain of HSP90 chaperone/DNA topoisomerase II/histidine kinase"/>
    <property type="match status" value="1"/>
</dbReference>
<keyword evidence="12 13" id="KW-0472">Membrane</keyword>
<dbReference type="InterPro" id="IPR036890">
    <property type="entry name" value="HATPase_C_sf"/>
</dbReference>
<feature type="domain" description="HAMP" evidence="15">
    <location>
        <begin position="178"/>
        <end position="230"/>
    </location>
</feature>
<dbReference type="Pfam" id="PF02518">
    <property type="entry name" value="HATPase_c"/>
    <property type="match status" value="1"/>
</dbReference>
<evidence type="ECO:0000256" key="12">
    <source>
        <dbReference type="ARBA" id="ARBA00023136"/>
    </source>
</evidence>
<keyword evidence="11" id="KW-0902">Two-component regulatory system</keyword>
<evidence type="ECO:0000256" key="2">
    <source>
        <dbReference type="ARBA" id="ARBA00004141"/>
    </source>
</evidence>
<dbReference type="InterPro" id="IPR005467">
    <property type="entry name" value="His_kinase_dom"/>
</dbReference>
<feature type="domain" description="Histidine kinase" evidence="14">
    <location>
        <begin position="238"/>
        <end position="454"/>
    </location>
</feature>
<evidence type="ECO:0000256" key="13">
    <source>
        <dbReference type="SAM" id="Phobius"/>
    </source>
</evidence>
<dbReference type="PRINTS" id="PR00344">
    <property type="entry name" value="BCTRLSENSOR"/>
</dbReference>
<evidence type="ECO:0000256" key="3">
    <source>
        <dbReference type="ARBA" id="ARBA00012438"/>
    </source>
</evidence>
<evidence type="ECO:0000259" key="14">
    <source>
        <dbReference type="PROSITE" id="PS50109"/>
    </source>
</evidence>
<evidence type="ECO:0000256" key="11">
    <source>
        <dbReference type="ARBA" id="ARBA00023012"/>
    </source>
</evidence>
<evidence type="ECO:0000256" key="5">
    <source>
        <dbReference type="ARBA" id="ARBA00022679"/>
    </source>
</evidence>
<dbReference type="Pfam" id="PF00512">
    <property type="entry name" value="HisKA"/>
    <property type="match status" value="1"/>
</dbReference>
<keyword evidence="17" id="KW-1185">Reference proteome</keyword>
<gene>
    <name evidence="16" type="ORF">DEH84_06190</name>
</gene>
<reference evidence="16 17" key="1">
    <citation type="submission" date="2018-05" db="EMBL/GenBank/DDBJ databases">
        <title>complete genome sequence of Aquabacterium olei NBRC 110486.</title>
        <authorList>
            <person name="Tang B."/>
            <person name="Chang J."/>
            <person name="Zhang L."/>
            <person name="Yang H."/>
        </authorList>
    </citation>
    <scope>NUCLEOTIDE SEQUENCE [LARGE SCALE GENOMIC DNA]</scope>
    <source>
        <strain evidence="16 17">NBRC 110486</strain>
    </source>
</reference>
<evidence type="ECO:0000256" key="9">
    <source>
        <dbReference type="ARBA" id="ARBA00022840"/>
    </source>
</evidence>
<evidence type="ECO:0000256" key="1">
    <source>
        <dbReference type="ARBA" id="ARBA00000085"/>
    </source>
</evidence>
<dbReference type="AlphaFoldDB" id="A0A2U8FPU8"/>
<comment type="subcellular location">
    <subcellularLocation>
        <location evidence="2">Membrane</location>
        <topology evidence="2">Multi-pass membrane protein</topology>
    </subcellularLocation>
</comment>
<comment type="catalytic activity">
    <reaction evidence="1">
        <text>ATP + protein L-histidine = ADP + protein N-phospho-L-histidine.</text>
        <dbReference type="EC" id="2.7.13.3"/>
    </reaction>
</comment>
<dbReference type="SMART" id="SM00387">
    <property type="entry name" value="HATPase_c"/>
    <property type="match status" value="1"/>
</dbReference>
<dbReference type="CDD" id="cd00075">
    <property type="entry name" value="HATPase"/>
    <property type="match status" value="1"/>
</dbReference>
<evidence type="ECO:0000256" key="6">
    <source>
        <dbReference type="ARBA" id="ARBA00022692"/>
    </source>
</evidence>
<dbReference type="SMART" id="SM00388">
    <property type="entry name" value="HisKA"/>
    <property type="match status" value="1"/>
</dbReference>
<dbReference type="OrthoDB" id="8554694at2"/>
<dbReference type="EC" id="2.7.13.3" evidence="3"/>